<dbReference type="InterPro" id="IPR015424">
    <property type="entry name" value="PyrdxlP-dep_Trfase"/>
</dbReference>
<dbReference type="Proteomes" id="UP000035763">
    <property type="component" value="Unassembled WGS sequence"/>
</dbReference>
<evidence type="ECO:0000256" key="4">
    <source>
        <dbReference type="SAM" id="MobiDB-lite"/>
    </source>
</evidence>
<keyword evidence="2 3" id="KW-0663">Pyridoxal phosphate</keyword>
<dbReference type="InterPro" id="IPR015422">
    <property type="entry name" value="PyrdxlP-dep_Trfase_small"/>
</dbReference>
<dbReference type="RefSeq" id="WP_235435384.1">
    <property type="nucleotide sequence ID" value="NZ_HG764815.1"/>
</dbReference>
<dbReference type="InterPro" id="IPR005814">
    <property type="entry name" value="Aminotrans_3"/>
</dbReference>
<dbReference type="InterPro" id="IPR015421">
    <property type="entry name" value="PyrdxlP-dep_Trfase_major"/>
</dbReference>
<evidence type="ECO:0000256" key="1">
    <source>
        <dbReference type="ARBA" id="ARBA00001933"/>
    </source>
</evidence>
<dbReference type="GO" id="GO:0008483">
    <property type="term" value="F:transaminase activity"/>
    <property type="evidence" value="ECO:0007669"/>
    <property type="project" value="UniProtKB-KW"/>
</dbReference>
<feature type="compositionally biased region" description="Basic and acidic residues" evidence="4">
    <location>
        <begin position="1"/>
        <end position="15"/>
    </location>
</feature>
<dbReference type="AlphaFoldDB" id="W6K4P8"/>
<keyword evidence="5" id="KW-0808">Transferase</keyword>
<dbReference type="GO" id="GO:0030170">
    <property type="term" value="F:pyridoxal phosphate binding"/>
    <property type="evidence" value="ECO:0007669"/>
    <property type="project" value="InterPro"/>
</dbReference>
<evidence type="ECO:0000313" key="6">
    <source>
        <dbReference type="Proteomes" id="UP000035763"/>
    </source>
</evidence>
<dbReference type="CDD" id="cd00610">
    <property type="entry name" value="OAT_like"/>
    <property type="match status" value="1"/>
</dbReference>
<dbReference type="EMBL" id="CAJA01000493">
    <property type="protein sequence ID" value="CCH75389.1"/>
    <property type="molecule type" value="Genomic_DNA"/>
</dbReference>
<dbReference type="SUPFAM" id="SSF53383">
    <property type="entry name" value="PLP-dependent transferases"/>
    <property type="match status" value="1"/>
</dbReference>
<sequence>MSRDQELARPTKEALPRMTQTTPSWPAHDPATRRWLPESSKPLDPGKVASLLAAEWDRFTADTPESGDHNRRASKSLPLGVTSSFQHWDPYPISIASARGAWLTDVDGRRLLDLSMGFGAMLVGHLNPTIVSYVEEALQSVGTLFVTPSPVSTEVAERFQRRFGLDMLRFTQSGTESLMYAVRAARAYTERKAIIKIEGGYHGGYDALQVSVKPALEDIGPAEAPIPDVPFDVEAGTVHVVPYNNLERLTEILHEHGREIAAVVMEPVIENLAIVVPDEGYLAGVRALCDEHGVLLIFDEVKTGLTAGYAGASQRLGVKPDLVTLAKSIGGGLPLAAFGGTEEVMQVVVDGRMAHFGTYNGNPLVMAAARAVDDICTHEALDAAETINVATLDAVDEIITEFELPAHTVALGVKGCITWSPTPVRNYRDYKATDFGVAELSWLWGVNRGILTPPGLDEQWLVSLAHKQDQMDVLVSDFRELAQALRS</sequence>
<dbReference type="Gene3D" id="3.40.640.10">
    <property type="entry name" value="Type I PLP-dependent aspartate aminotransferase-like (Major domain)"/>
    <property type="match status" value="1"/>
</dbReference>
<evidence type="ECO:0000256" key="3">
    <source>
        <dbReference type="RuleBase" id="RU003560"/>
    </source>
</evidence>
<gene>
    <name evidence="5" type="ORF">BN11_670004</name>
</gene>
<keyword evidence="5" id="KW-0032">Aminotransferase</keyword>
<protein>
    <submittedName>
        <fullName evidence="5">Aminotransferase class-III</fullName>
    </submittedName>
</protein>
<dbReference type="PANTHER" id="PTHR43713:SF3">
    <property type="entry name" value="GLUTAMATE-1-SEMIALDEHYDE 2,1-AMINOMUTASE 1, CHLOROPLASTIC-RELATED"/>
    <property type="match status" value="1"/>
</dbReference>
<dbReference type="PANTHER" id="PTHR43713">
    <property type="entry name" value="GLUTAMATE-1-SEMIALDEHYDE 2,1-AMINOMUTASE"/>
    <property type="match status" value="1"/>
</dbReference>
<keyword evidence="6" id="KW-1185">Reference proteome</keyword>
<feature type="region of interest" description="Disordered" evidence="4">
    <location>
        <begin position="1"/>
        <end position="47"/>
    </location>
</feature>
<dbReference type="Gene3D" id="3.90.1150.10">
    <property type="entry name" value="Aspartate Aminotransferase, domain 1"/>
    <property type="match status" value="1"/>
</dbReference>
<reference evidence="5 6" key="1">
    <citation type="journal article" date="2013" name="ISME J.">
        <title>A metabolic model for members of the genus Tetrasphaera involved in enhanced biological phosphorus removal.</title>
        <authorList>
            <person name="Kristiansen R."/>
            <person name="Nguyen H.T.T."/>
            <person name="Saunders A.M."/>
            <person name="Nielsen J.L."/>
            <person name="Wimmer R."/>
            <person name="Le V.Q."/>
            <person name="McIlroy S.J."/>
            <person name="Petrovski S."/>
            <person name="Seviour R.J."/>
            <person name="Calteau A."/>
            <person name="Nielsen K.L."/>
            <person name="Nielsen P.H."/>
        </authorList>
    </citation>
    <scope>NUCLEOTIDE SEQUENCE [LARGE SCALE GENOMIC DNA]</scope>
    <source>
        <strain evidence="5 6">Ben110</strain>
    </source>
</reference>
<evidence type="ECO:0000256" key="2">
    <source>
        <dbReference type="ARBA" id="ARBA00022898"/>
    </source>
</evidence>
<organism evidence="5 6">
    <name type="scientific">Nostocoides australiense Ben110</name>
    <dbReference type="NCBI Taxonomy" id="1193182"/>
    <lineage>
        <taxon>Bacteria</taxon>
        <taxon>Bacillati</taxon>
        <taxon>Actinomycetota</taxon>
        <taxon>Actinomycetes</taxon>
        <taxon>Micrococcales</taxon>
        <taxon>Intrasporangiaceae</taxon>
        <taxon>Nostocoides</taxon>
    </lineage>
</organism>
<comment type="similarity">
    <text evidence="3">Belongs to the class-III pyridoxal-phosphate-dependent aminotransferase family.</text>
</comment>
<proteinExistence type="inferred from homology"/>
<comment type="cofactor">
    <cofactor evidence="1">
        <name>pyridoxal 5'-phosphate</name>
        <dbReference type="ChEBI" id="CHEBI:597326"/>
    </cofactor>
</comment>
<evidence type="ECO:0000313" key="5">
    <source>
        <dbReference type="EMBL" id="CCH75389.1"/>
    </source>
</evidence>
<dbReference type="Pfam" id="PF00202">
    <property type="entry name" value="Aminotran_3"/>
    <property type="match status" value="1"/>
</dbReference>
<dbReference type="STRING" id="1193182.BN11_670004"/>
<name>W6K4P8_9MICO</name>
<comment type="caution">
    <text evidence="5">The sequence shown here is derived from an EMBL/GenBank/DDBJ whole genome shotgun (WGS) entry which is preliminary data.</text>
</comment>
<accession>W6K4P8</accession>